<dbReference type="RefSeq" id="WP_300519540.1">
    <property type="nucleotide sequence ID" value="NZ_JBHSRS010000016.1"/>
</dbReference>
<gene>
    <name evidence="7" type="ORF">ACFQND_07605</name>
</gene>
<organism evidence="7 8">
    <name type="scientific">Polaromonas aquatica</name>
    <dbReference type="NCBI Taxonomy" id="332657"/>
    <lineage>
        <taxon>Bacteria</taxon>
        <taxon>Pseudomonadati</taxon>
        <taxon>Pseudomonadota</taxon>
        <taxon>Betaproteobacteria</taxon>
        <taxon>Burkholderiales</taxon>
        <taxon>Comamonadaceae</taxon>
        <taxon>Polaromonas</taxon>
    </lineage>
</organism>
<keyword evidence="8" id="KW-1185">Reference proteome</keyword>
<keyword evidence="2" id="KW-0479">Metal-binding</keyword>
<dbReference type="SUPFAM" id="SSF102712">
    <property type="entry name" value="JAB1/MPN domain"/>
    <property type="match status" value="1"/>
</dbReference>
<dbReference type="InterPro" id="IPR028090">
    <property type="entry name" value="JAB_dom_prok"/>
</dbReference>
<name>A0ABW1TUV0_9BURK</name>
<evidence type="ECO:0000259" key="6">
    <source>
        <dbReference type="Pfam" id="PF14464"/>
    </source>
</evidence>
<keyword evidence="5" id="KW-0482">Metalloprotease</keyword>
<proteinExistence type="predicted"/>
<feature type="domain" description="JAB" evidence="6">
    <location>
        <begin position="10"/>
        <end position="131"/>
    </location>
</feature>
<comment type="caution">
    <text evidence="7">The sequence shown here is derived from an EMBL/GenBank/DDBJ whole genome shotgun (WGS) entry which is preliminary data.</text>
</comment>
<dbReference type="EMBL" id="JBHSRS010000016">
    <property type="protein sequence ID" value="MFC6281095.1"/>
    <property type="molecule type" value="Genomic_DNA"/>
</dbReference>
<keyword evidence="1" id="KW-0645">Protease</keyword>
<evidence type="ECO:0000256" key="5">
    <source>
        <dbReference type="ARBA" id="ARBA00023049"/>
    </source>
</evidence>
<keyword evidence="4" id="KW-0862">Zinc</keyword>
<protein>
    <submittedName>
        <fullName evidence="7">Mov34/MPN/PAD-1 family protein</fullName>
    </submittedName>
</protein>
<evidence type="ECO:0000313" key="8">
    <source>
        <dbReference type="Proteomes" id="UP001596270"/>
    </source>
</evidence>
<evidence type="ECO:0000313" key="7">
    <source>
        <dbReference type="EMBL" id="MFC6281095.1"/>
    </source>
</evidence>
<keyword evidence="3" id="KW-0378">Hydrolase</keyword>
<dbReference type="Pfam" id="PF14464">
    <property type="entry name" value="Prok-JAB"/>
    <property type="match status" value="1"/>
</dbReference>
<dbReference type="Proteomes" id="UP001596270">
    <property type="component" value="Unassembled WGS sequence"/>
</dbReference>
<evidence type="ECO:0000256" key="2">
    <source>
        <dbReference type="ARBA" id="ARBA00022723"/>
    </source>
</evidence>
<evidence type="ECO:0000256" key="4">
    <source>
        <dbReference type="ARBA" id="ARBA00022833"/>
    </source>
</evidence>
<evidence type="ECO:0000256" key="1">
    <source>
        <dbReference type="ARBA" id="ARBA00022670"/>
    </source>
</evidence>
<accession>A0ABW1TUV0</accession>
<sequence>MGEPIWIPRQAYGLMCALGEKSFPLETGGVFLGYKANNGELVVTALIGPGPNARHSRYRFAPDAEYQQEKIEVHHARSEGRETYLGDWHTHPRGSADLSSLDKRTLTRIADTPSSGTGTPVMAVLGGESEKWDLNAVRFDGWTRRFPFKRCNLVPLLPRLYDQA</sequence>
<dbReference type="Gene3D" id="3.40.140.10">
    <property type="entry name" value="Cytidine Deaminase, domain 2"/>
    <property type="match status" value="1"/>
</dbReference>
<reference evidence="8" key="1">
    <citation type="journal article" date="2019" name="Int. J. Syst. Evol. Microbiol.">
        <title>The Global Catalogue of Microorganisms (GCM) 10K type strain sequencing project: providing services to taxonomists for standard genome sequencing and annotation.</title>
        <authorList>
            <consortium name="The Broad Institute Genomics Platform"/>
            <consortium name="The Broad Institute Genome Sequencing Center for Infectious Disease"/>
            <person name="Wu L."/>
            <person name="Ma J."/>
        </authorList>
    </citation>
    <scope>NUCLEOTIDE SEQUENCE [LARGE SCALE GENOMIC DNA]</scope>
    <source>
        <strain evidence="8">CCUG 39402</strain>
    </source>
</reference>
<evidence type="ECO:0000256" key="3">
    <source>
        <dbReference type="ARBA" id="ARBA00022801"/>
    </source>
</evidence>